<accession>A0A494Z150</accession>
<dbReference type="AlphaFoldDB" id="A0A494Z150"/>
<dbReference type="PANTHER" id="PTHR47197:SF3">
    <property type="entry name" value="DIHYDRO-HEME D1 DEHYDROGENASE"/>
    <property type="match status" value="1"/>
</dbReference>
<dbReference type="InterPro" id="IPR011048">
    <property type="entry name" value="Haem_d1_sf"/>
</dbReference>
<organism evidence="2 3">
    <name type="scientific">Ureibacillus endophyticus</name>
    <dbReference type="NCBI Taxonomy" id="1978490"/>
    <lineage>
        <taxon>Bacteria</taxon>
        <taxon>Bacillati</taxon>
        <taxon>Bacillota</taxon>
        <taxon>Bacilli</taxon>
        <taxon>Bacillales</taxon>
        <taxon>Caryophanaceae</taxon>
        <taxon>Ureibacillus</taxon>
    </lineage>
</organism>
<dbReference type="PANTHER" id="PTHR47197">
    <property type="entry name" value="PROTEIN NIRF"/>
    <property type="match status" value="1"/>
</dbReference>
<evidence type="ECO:0000313" key="3">
    <source>
        <dbReference type="Proteomes" id="UP000272238"/>
    </source>
</evidence>
<comment type="caution">
    <text evidence="2">The sequence shown here is derived from an EMBL/GenBank/DDBJ whole genome shotgun (WGS) entry which is preliminary data.</text>
</comment>
<dbReference type="EMBL" id="RBZN01000023">
    <property type="protein sequence ID" value="RKQ16223.1"/>
    <property type="molecule type" value="Genomic_DNA"/>
</dbReference>
<dbReference type="OrthoDB" id="120019at2"/>
<keyword evidence="1" id="KW-0732">Signal</keyword>
<sequence length="319" mass="36324">MMKDARLSFMLLFLFFLAGCNEQAFTKINPHQSFVASVNILEPSILFYDGTEEIAKWEFDKAYTGASLIKKDRILLYGHQLDEADLYELSSGRKIQTIKTGIGTTNAYYDEEQEKIYLTNSKTNSIYSYDDQGKMLKELKLRNYPMSMTSYDGKLYVVNYKDTILSVIDMDTFVVEAEWEIEKSSNGIIIIPEEGVAWVGGHGEGSKSNQAIDVYNLQSGELQSEINVSLMPVGFSRNDDTIFVVNHGSNELFAFNLQGDRLWNIEVGANPFVVTTYKNYQVVAGYDDHKLYFIEDQKIQKAIETNQGPFQLLVREVVK</sequence>
<evidence type="ECO:0000256" key="1">
    <source>
        <dbReference type="SAM" id="SignalP"/>
    </source>
</evidence>
<dbReference type="PROSITE" id="PS51257">
    <property type="entry name" value="PROKAR_LIPOPROTEIN"/>
    <property type="match status" value="1"/>
</dbReference>
<dbReference type="InterPro" id="IPR015943">
    <property type="entry name" value="WD40/YVTN_repeat-like_dom_sf"/>
</dbReference>
<dbReference type="Proteomes" id="UP000272238">
    <property type="component" value="Unassembled WGS sequence"/>
</dbReference>
<protein>
    <submittedName>
        <fullName evidence="2">YncE family protein</fullName>
    </submittedName>
</protein>
<dbReference type="RefSeq" id="WP_121214677.1">
    <property type="nucleotide sequence ID" value="NZ_RBZN01000023.1"/>
</dbReference>
<evidence type="ECO:0000313" key="2">
    <source>
        <dbReference type="EMBL" id="RKQ16223.1"/>
    </source>
</evidence>
<keyword evidence="3" id="KW-1185">Reference proteome</keyword>
<dbReference type="Gene3D" id="2.130.10.10">
    <property type="entry name" value="YVTN repeat-like/Quinoprotein amine dehydrogenase"/>
    <property type="match status" value="1"/>
</dbReference>
<proteinExistence type="predicted"/>
<feature type="chain" id="PRO_5038841955" evidence="1">
    <location>
        <begin position="27"/>
        <end position="319"/>
    </location>
</feature>
<gene>
    <name evidence="2" type="ORF">D8M03_10225</name>
</gene>
<name>A0A494Z150_9BACL</name>
<reference evidence="2 3" key="1">
    <citation type="journal article" date="2016" name="Antonie Van Leeuwenhoek">
        <title>Lysinibacillus endophyticus sp. nov., an indole-3-acetic acid producing endophytic bacterium isolated from corn root (Zea mays cv. Xinken-5).</title>
        <authorList>
            <person name="Yu J."/>
            <person name="Guan X."/>
            <person name="Liu C."/>
            <person name="Xiang W."/>
            <person name="Yu Z."/>
            <person name="Liu X."/>
            <person name="Wang G."/>
        </authorList>
    </citation>
    <scope>NUCLEOTIDE SEQUENCE [LARGE SCALE GENOMIC DNA]</scope>
    <source>
        <strain evidence="2 3">DSM 100506</strain>
    </source>
</reference>
<dbReference type="SUPFAM" id="SSF51004">
    <property type="entry name" value="C-terminal (heme d1) domain of cytochrome cd1-nitrite reductase"/>
    <property type="match status" value="1"/>
</dbReference>
<dbReference type="InterPro" id="IPR051200">
    <property type="entry name" value="Host-pathogen_enzymatic-act"/>
</dbReference>
<feature type="signal peptide" evidence="1">
    <location>
        <begin position="1"/>
        <end position="26"/>
    </location>
</feature>